<dbReference type="EMBL" id="JFBX01000230">
    <property type="protein sequence ID" value="KXH45064.1"/>
    <property type="molecule type" value="Genomic_DNA"/>
</dbReference>
<dbReference type="CDD" id="cd12148">
    <property type="entry name" value="fungal_TF_MHR"/>
    <property type="match status" value="1"/>
</dbReference>
<gene>
    <name evidence="5" type="ORF">CSIM01_01193</name>
</gene>
<keyword evidence="1" id="KW-0479">Metal-binding</keyword>
<dbReference type="InterPro" id="IPR036864">
    <property type="entry name" value="Zn2-C6_fun-type_DNA-bd_sf"/>
</dbReference>
<dbReference type="Pfam" id="PF04082">
    <property type="entry name" value="Fungal_trans"/>
    <property type="match status" value="1"/>
</dbReference>
<evidence type="ECO:0000313" key="6">
    <source>
        <dbReference type="Proteomes" id="UP000070328"/>
    </source>
</evidence>
<dbReference type="SUPFAM" id="SSF57701">
    <property type="entry name" value="Zn2/Cys6 DNA-binding domain"/>
    <property type="match status" value="1"/>
</dbReference>
<dbReference type="PANTHER" id="PTHR46910">
    <property type="entry name" value="TRANSCRIPTION FACTOR PDR1"/>
    <property type="match status" value="1"/>
</dbReference>
<accession>A0A135TAE4</accession>
<proteinExistence type="predicted"/>
<dbReference type="Gene3D" id="4.10.240.10">
    <property type="entry name" value="Zn(2)-C6 fungal-type DNA-binding domain"/>
    <property type="match status" value="1"/>
</dbReference>
<dbReference type="InterPro" id="IPR001138">
    <property type="entry name" value="Zn2Cys6_DnaBD"/>
</dbReference>
<dbReference type="GO" id="GO:0008270">
    <property type="term" value="F:zinc ion binding"/>
    <property type="evidence" value="ECO:0007669"/>
    <property type="project" value="InterPro"/>
</dbReference>
<dbReference type="AlphaFoldDB" id="A0A135TAE4"/>
<dbReference type="InterPro" id="IPR050987">
    <property type="entry name" value="AtrR-like"/>
</dbReference>
<dbReference type="CDD" id="cd00067">
    <property type="entry name" value="GAL4"/>
    <property type="match status" value="1"/>
</dbReference>
<reference evidence="5 6" key="1">
    <citation type="submission" date="2014-02" db="EMBL/GenBank/DDBJ databases">
        <title>The genome sequence of Colletotrichum simmondsii CBS122122.</title>
        <authorList>
            <person name="Baroncelli R."/>
            <person name="Thon M.R."/>
        </authorList>
    </citation>
    <scope>NUCLEOTIDE SEQUENCE [LARGE SCALE GENOMIC DNA]</scope>
    <source>
        <strain evidence="5 6">CBS122122</strain>
    </source>
</reference>
<feature type="domain" description="Zn(2)-C6 fungal-type" evidence="4">
    <location>
        <begin position="17"/>
        <end position="46"/>
    </location>
</feature>
<feature type="compositionally biased region" description="Low complexity" evidence="3">
    <location>
        <begin position="142"/>
        <end position="155"/>
    </location>
</feature>
<feature type="region of interest" description="Disordered" evidence="3">
    <location>
        <begin position="117"/>
        <end position="160"/>
    </location>
</feature>
<name>A0A135TAE4_9PEZI</name>
<evidence type="ECO:0000313" key="5">
    <source>
        <dbReference type="EMBL" id="KXH45064.1"/>
    </source>
</evidence>
<dbReference type="SMART" id="SM00906">
    <property type="entry name" value="Fungal_trans"/>
    <property type="match status" value="1"/>
</dbReference>
<dbReference type="PANTHER" id="PTHR46910:SF32">
    <property type="entry name" value="TRANSCRIPTION FACTOR DOMAIN-CONTAINING PROTEIN-RELATED"/>
    <property type="match status" value="1"/>
</dbReference>
<keyword evidence="6" id="KW-1185">Reference proteome</keyword>
<evidence type="ECO:0000256" key="3">
    <source>
        <dbReference type="SAM" id="MobiDB-lite"/>
    </source>
</evidence>
<dbReference type="PROSITE" id="PS50048">
    <property type="entry name" value="ZN2_CY6_FUNGAL_2"/>
    <property type="match status" value="1"/>
</dbReference>
<dbReference type="GO" id="GO:0000981">
    <property type="term" value="F:DNA-binding transcription factor activity, RNA polymerase II-specific"/>
    <property type="evidence" value="ECO:0007669"/>
    <property type="project" value="InterPro"/>
</dbReference>
<dbReference type="OrthoDB" id="3990906at2759"/>
<dbReference type="SMART" id="SM00066">
    <property type="entry name" value="GAL4"/>
    <property type="match status" value="1"/>
</dbReference>
<evidence type="ECO:0000256" key="1">
    <source>
        <dbReference type="ARBA" id="ARBA00022723"/>
    </source>
</evidence>
<dbReference type="Pfam" id="PF00172">
    <property type="entry name" value="Zn_clus"/>
    <property type="match status" value="1"/>
</dbReference>
<organism evidence="5 6">
    <name type="scientific">Colletotrichum simmondsii</name>
    <dbReference type="NCBI Taxonomy" id="703756"/>
    <lineage>
        <taxon>Eukaryota</taxon>
        <taxon>Fungi</taxon>
        <taxon>Dikarya</taxon>
        <taxon>Ascomycota</taxon>
        <taxon>Pezizomycotina</taxon>
        <taxon>Sordariomycetes</taxon>
        <taxon>Hypocreomycetidae</taxon>
        <taxon>Glomerellales</taxon>
        <taxon>Glomerellaceae</taxon>
        <taxon>Colletotrichum</taxon>
        <taxon>Colletotrichum acutatum species complex</taxon>
    </lineage>
</organism>
<dbReference type="GO" id="GO:0003677">
    <property type="term" value="F:DNA binding"/>
    <property type="evidence" value="ECO:0007669"/>
    <property type="project" value="InterPro"/>
</dbReference>
<evidence type="ECO:0000259" key="4">
    <source>
        <dbReference type="PROSITE" id="PS50048"/>
    </source>
</evidence>
<sequence length="738" mass="83209">MESSNTQRRITKRSSYACSRCRRQKIKCSGLHPCNNCTQRRLTCIFDERDNKVMVTQGYLSELQQKVAQLERAQARALVEESLRHADGDDDSVACREGMISSVYDELGSCSFSRIDDPNNPSRFDERRRSYHTPDGTGGNSPPGDGDGPDLTNPLTATPSRFCMSESNGQPYFLGSSSNWSFSRQVLSVTHEHVCQSPLPTNSLLFDGFAYDLGWDGSRTTQMLDNRLIPSHDYAIFLINAVKFHCGQMFHLFEEEEFMFHMQTFYARSSADRAEENSLWYIHFLVILAFGKSLIQRKTKGNNRPAGADFFVRALQLLPDVTALCKEPIMSTEILCSMAWYYQALDFRHAAHNFIGQAKSVAMNHGMHTDMPIMDLGPGLVQRCRKIWWTVYVLDRQMTSLMGLPQSTLDEGVFCQLPSYPGSVHRTTALSMQIKFARIIAEISSTVYGAKGRLNKKFVLSTKAVLQSIVAVADELRTSFPLFADERFDGISRLSAHLHLLYYQCIILATRPLLLCCLIKRFNSPLEADSLMASPKVRNPLQMCAESGIQILNILDRLRAQGLLETFLPLDLDSLFVSTVALLVARGVDSRLIESQVPWLDKSHAIVEEMVASGNLIAEFRKNEMQKLEEMLLEFDITRPRLLADSTTIVAQQQQQPIPQPDWQQPIDAAASLPPAPLPAETGLPLSQETMLPVYRELSKDSSSQAEDLTTQQIIDVVNSMEWEDNEWMSFTMVQDEA</sequence>
<dbReference type="GO" id="GO:0006351">
    <property type="term" value="P:DNA-templated transcription"/>
    <property type="evidence" value="ECO:0007669"/>
    <property type="project" value="InterPro"/>
</dbReference>
<comment type="caution">
    <text evidence="5">The sequence shown here is derived from an EMBL/GenBank/DDBJ whole genome shotgun (WGS) entry which is preliminary data.</text>
</comment>
<protein>
    <submittedName>
        <fullName evidence="5">Fungal specific transcription factor domain-containing protein</fullName>
    </submittedName>
</protein>
<dbReference type="PROSITE" id="PS00463">
    <property type="entry name" value="ZN2_CY6_FUNGAL_1"/>
    <property type="match status" value="1"/>
</dbReference>
<dbReference type="InterPro" id="IPR007219">
    <property type="entry name" value="XnlR_reg_dom"/>
</dbReference>
<keyword evidence="2" id="KW-0539">Nucleus</keyword>
<evidence type="ECO:0000256" key="2">
    <source>
        <dbReference type="ARBA" id="ARBA00023242"/>
    </source>
</evidence>
<dbReference type="Proteomes" id="UP000070328">
    <property type="component" value="Unassembled WGS sequence"/>
</dbReference>